<evidence type="ECO:0008006" key="3">
    <source>
        <dbReference type="Google" id="ProtNLM"/>
    </source>
</evidence>
<protein>
    <recommendedName>
        <fullName evidence="3">Transcription factor domain-containing protein</fullName>
    </recommendedName>
</protein>
<dbReference type="OrthoDB" id="4216928at2759"/>
<gene>
    <name evidence="1" type="ORF">BP5553_07247</name>
</gene>
<dbReference type="RefSeq" id="XP_031868139.1">
    <property type="nucleotide sequence ID" value="XM_032015870.1"/>
</dbReference>
<organism evidence="1 2">
    <name type="scientific">Venustampulla echinocandica</name>
    <dbReference type="NCBI Taxonomy" id="2656787"/>
    <lineage>
        <taxon>Eukaryota</taxon>
        <taxon>Fungi</taxon>
        <taxon>Dikarya</taxon>
        <taxon>Ascomycota</taxon>
        <taxon>Pezizomycotina</taxon>
        <taxon>Leotiomycetes</taxon>
        <taxon>Helotiales</taxon>
        <taxon>Pleuroascaceae</taxon>
        <taxon>Venustampulla</taxon>
    </lineage>
</organism>
<evidence type="ECO:0000313" key="1">
    <source>
        <dbReference type="EMBL" id="RDL35316.1"/>
    </source>
</evidence>
<proteinExistence type="predicted"/>
<sequence length="316" mass="35340">MWSVSGSSGEEDEALQPAYSSQGSVIVHNIAKDLRTVLQLPTDDLPFKSFHIPSRVVTSPLHFLYLTAYFRSSIPSLALHNRTFFIHRTFLSHPIPPPLQSALSTCALSTLHSPSTFSILASHLRTLIASSYTTFYSPTAILHSVQALIIFQTIRLLSSDHQHIFDAETDFLRLNKWTITLQTAYFSLPSPSTSYAEWILKESSRRTILTSVLLRSLYCTTKDGYTELVPLLGSLPVSLNGGLWEMDGEEGEWEPSWGEELGTYWEYVVRWSKGVVGGEGREKDDFERVLLCLEEDGRVGDAGSELLRSVRSGGFC</sequence>
<keyword evidence="2" id="KW-1185">Reference proteome</keyword>
<dbReference type="GeneID" id="43600096"/>
<dbReference type="EMBL" id="NPIC01000006">
    <property type="protein sequence ID" value="RDL35316.1"/>
    <property type="molecule type" value="Genomic_DNA"/>
</dbReference>
<name>A0A370TIY9_9HELO</name>
<comment type="caution">
    <text evidence="1">The sequence shown here is derived from an EMBL/GenBank/DDBJ whole genome shotgun (WGS) entry which is preliminary data.</text>
</comment>
<reference evidence="1 2" key="1">
    <citation type="journal article" date="2018" name="IMA Fungus">
        <title>IMA Genome-F 9: Draft genome sequence of Annulohypoxylon stygium, Aspergillus mulundensis, Berkeleyomyces basicola (syn. Thielaviopsis basicola), Ceratocystis smalleyi, two Cercospora beticola strains, Coleophoma cylindrospora, Fusarium fracticaudum, Phialophora cf. hyalina, and Morchella septimelata.</title>
        <authorList>
            <person name="Wingfield B.D."/>
            <person name="Bills G.F."/>
            <person name="Dong Y."/>
            <person name="Huang W."/>
            <person name="Nel W.J."/>
            <person name="Swalarsk-Parry B.S."/>
            <person name="Vaghefi N."/>
            <person name="Wilken P.M."/>
            <person name="An Z."/>
            <person name="de Beer Z.W."/>
            <person name="De Vos L."/>
            <person name="Chen L."/>
            <person name="Duong T.A."/>
            <person name="Gao Y."/>
            <person name="Hammerbacher A."/>
            <person name="Kikkert J.R."/>
            <person name="Li Y."/>
            <person name="Li H."/>
            <person name="Li K."/>
            <person name="Li Q."/>
            <person name="Liu X."/>
            <person name="Ma X."/>
            <person name="Naidoo K."/>
            <person name="Pethybridge S.J."/>
            <person name="Sun J."/>
            <person name="Steenkamp E.T."/>
            <person name="van der Nest M.A."/>
            <person name="van Wyk S."/>
            <person name="Wingfield M.J."/>
            <person name="Xiong C."/>
            <person name="Yue Q."/>
            <person name="Zhang X."/>
        </authorList>
    </citation>
    <scope>NUCLEOTIDE SEQUENCE [LARGE SCALE GENOMIC DNA]</scope>
    <source>
        <strain evidence="1 2">BP 5553</strain>
    </source>
</reference>
<dbReference type="STRING" id="2656787.A0A370TIY9"/>
<dbReference type="Proteomes" id="UP000254866">
    <property type="component" value="Unassembled WGS sequence"/>
</dbReference>
<accession>A0A370TIY9</accession>
<dbReference type="AlphaFoldDB" id="A0A370TIY9"/>
<evidence type="ECO:0000313" key="2">
    <source>
        <dbReference type="Proteomes" id="UP000254866"/>
    </source>
</evidence>